<evidence type="ECO:0000313" key="1">
    <source>
        <dbReference type="EMBL" id="MBX01543.1"/>
    </source>
</evidence>
<name>A0A2P2K789_RHIMU</name>
<organism evidence="1">
    <name type="scientific">Rhizophora mucronata</name>
    <name type="common">Asiatic mangrove</name>
    <dbReference type="NCBI Taxonomy" id="61149"/>
    <lineage>
        <taxon>Eukaryota</taxon>
        <taxon>Viridiplantae</taxon>
        <taxon>Streptophyta</taxon>
        <taxon>Embryophyta</taxon>
        <taxon>Tracheophyta</taxon>
        <taxon>Spermatophyta</taxon>
        <taxon>Magnoliopsida</taxon>
        <taxon>eudicotyledons</taxon>
        <taxon>Gunneridae</taxon>
        <taxon>Pentapetalae</taxon>
        <taxon>rosids</taxon>
        <taxon>fabids</taxon>
        <taxon>Malpighiales</taxon>
        <taxon>Rhizophoraceae</taxon>
        <taxon>Rhizophora</taxon>
    </lineage>
</organism>
<sequence length="73" mass="8547">MFEIVNITICLEKQESLNNVLKLLIYLPHSEEIIADYQWKGSVQSPLNMLGKFYFIELLVKQVDMNNLTINNM</sequence>
<dbReference type="AlphaFoldDB" id="A0A2P2K789"/>
<reference evidence="1" key="1">
    <citation type="submission" date="2018-02" db="EMBL/GenBank/DDBJ databases">
        <title>Rhizophora mucronata_Transcriptome.</title>
        <authorList>
            <person name="Meera S.P."/>
            <person name="Sreeshan A."/>
            <person name="Augustine A."/>
        </authorList>
    </citation>
    <scope>NUCLEOTIDE SEQUENCE</scope>
    <source>
        <tissue evidence="1">Leaf</tissue>
    </source>
</reference>
<proteinExistence type="predicted"/>
<accession>A0A2P2K789</accession>
<protein>
    <submittedName>
        <fullName evidence="1">Uncharacterized protein LOC105117893 isoform X2</fullName>
    </submittedName>
</protein>
<dbReference type="EMBL" id="GGEC01021059">
    <property type="protein sequence ID" value="MBX01543.1"/>
    <property type="molecule type" value="Transcribed_RNA"/>
</dbReference>
<dbReference type="EMBL" id="GGEC01021062">
    <property type="protein sequence ID" value="MBX01546.1"/>
    <property type="molecule type" value="Transcribed_RNA"/>
</dbReference>